<dbReference type="CDD" id="cd00041">
    <property type="entry name" value="CUB"/>
    <property type="match status" value="3"/>
</dbReference>
<dbReference type="Gene3D" id="2.60.120.290">
    <property type="entry name" value="Spermadhesin, CUB domain"/>
    <property type="match status" value="3"/>
</dbReference>
<keyword evidence="3 5" id="KW-1015">Disulfide bond</keyword>
<comment type="caution">
    <text evidence="5">Lacks conserved residue(s) required for the propagation of feature annotation.</text>
</comment>
<evidence type="ECO:0000259" key="7">
    <source>
        <dbReference type="PROSITE" id="PS01180"/>
    </source>
</evidence>
<dbReference type="InterPro" id="IPR035914">
    <property type="entry name" value="Sperma_CUB_dom_sf"/>
</dbReference>
<dbReference type="AlphaFoldDB" id="A0A8T2K314"/>
<dbReference type="Pfam" id="PF00084">
    <property type="entry name" value="Sushi"/>
    <property type="match status" value="5"/>
</dbReference>
<dbReference type="InterPro" id="IPR035976">
    <property type="entry name" value="Sushi/SCR/CCP_sf"/>
</dbReference>
<dbReference type="InterPro" id="IPR000859">
    <property type="entry name" value="CUB_dom"/>
</dbReference>
<keyword evidence="6" id="KW-0472">Membrane</keyword>
<dbReference type="InterPro" id="IPR000436">
    <property type="entry name" value="Sushi_SCR_CCP_dom"/>
</dbReference>
<protein>
    <recommendedName>
        <fullName evidence="11">Seizure protein 6 homolog</fullName>
    </recommendedName>
</protein>
<sequence length="995" mass="110015">MRPVSTTIEEDLEGDVPFITTAPTMTLLNHHPLLEGILHETIMKKDFQHLPPYFSRSSPVQDNSDSGKKWTTQKVKIPFNNLAHPDDVHKVYGSSTTSPVPLITSTIPMDTKSALNWKETSESHETVRSAPVPATDPIVKGNMASITDESKDLDHAKSYTIQPAVHAVTLSHPGISPYKEHDIPLTKSIQGSDTTIHSAESVRWDMNKISATIIPSTVTSYEEEEETTTSTIITTTVTMAAPVPEPCNKNFTGPEGILLSPTTKPHLYSPGLDCIYIIHVYPGFGVEIKVQNITLSDGERVTVESLEGVEPLVLANESFLMKGQVIRSPTNQVMIHFQSPQQTSPGKFWFHYQAYVLSCGFPRTPAYGDVSVTSLHAGGEAYFYCNTGYQLRGPHVLKCLNATRPFWSNRTPQCIAACGGLIRNITTGRLVSPNFPGNYSNNLTCHWVLEALSTQRLHLHFEKVSLAEDDDRLIIRDGNTIDSPPIYDSYEVEYLPIEGLLSSARYFFIELTTDSSGSSTGVALRYQAYEHGHCFEPFVKYGNFTSSDPSFAVGTVVEFTCDAGYTLEQGSTIIECQDSGDPQWNETEPACRAVCSGDITDSAGVVLSPNWPEAYGKGQDCIWGVHVEEEKRILLDIQVLHIGKSDILTFYDGDDLTARVLGRYTGTHTRFKLYTSMADVIIQFQTDPGSNVFGYQQGFIIHFFEVPRNDTCPELPEIPNGWKTTSQTELVHGTVVTYQCYPGFEVVGTELLMCQWDLTWSGDLPSCERVTTCQDPGDVPHSRRILSVSKFPVGSTVRYVCDKGYVLTGSSTITCYNRQAGVPKWSDRSPKCVPEKYEACVNPGKLGNGHQEPEKRMYQPGEAIRFSCITGYMLVGEQSVKCVPGHPSLWSSPPPICKALYKEFYSDQSVEAVEKAAAANGPLEGAHILLAIFVPVIMVALVIASIYLYFSKLQAKTPLRLPLSSSPSYDQVTVESEFDNPTFETGDAREYEVSI</sequence>
<dbReference type="PANTHER" id="PTHR45656:SF1">
    <property type="entry name" value="SEIZURE PROTEIN 6 HOMOLOG"/>
    <property type="match status" value="1"/>
</dbReference>
<dbReference type="CDD" id="cd00033">
    <property type="entry name" value="CCP"/>
    <property type="match status" value="5"/>
</dbReference>
<evidence type="ECO:0000313" key="9">
    <source>
        <dbReference type="EMBL" id="KAG8450463.1"/>
    </source>
</evidence>
<proteinExistence type="predicted"/>
<feature type="domain" description="CUB" evidence="7">
    <location>
        <begin position="595"/>
        <end position="706"/>
    </location>
</feature>
<evidence type="ECO:0000313" key="10">
    <source>
        <dbReference type="Proteomes" id="UP000812440"/>
    </source>
</evidence>
<comment type="caution">
    <text evidence="9">The sequence shown here is derived from an EMBL/GenBank/DDBJ whole genome shotgun (WGS) entry which is preliminary data.</text>
</comment>
<dbReference type="PROSITE" id="PS50923">
    <property type="entry name" value="SUSHI"/>
    <property type="match status" value="5"/>
</dbReference>
<dbReference type="InterPro" id="IPR051277">
    <property type="entry name" value="SEZ6_CSMD_C4BPB_Regulators"/>
</dbReference>
<feature type="disulfide bond" evidence="5">
    <location>
        <begin position="740"/>
        <end position="767"/>
    </location>
</feature>
<feature type="transmembrane region" description="Helical" evidence="6">
    <location>
        <begin position="928"/>
        <end position="950"/>
    </location>
</feature>
<name>A0A8T2K314_9PIPI</name>
<feature type="domain" description="Sushi" evidence="8">
    <location>
        <begin position="771"/>
        <end position="834"/>
    </location>
</feature>
<evidence type="ECO:0000259" key="8">
    <source>
        <dbReference type="PROSITE" id="PS50923"/>
    </source>
</evidence>
<feature type="domain" description="Sushi" evidence="8">
    <location>
        <begin position="710"/>
        <end position="769"/>
    </location>
</feature>
<dbReference type="Gene3D" id="2.10.70.10">
    <property type="entry name" value="Complement Module, domain 1"/>
    <property type="match status" value="5"/>
</dbReference>
<feature type="domain" description="CUB" evidence="7">
    <location>
        <begin position="247"/>
        <end position="355"/>
    </location>
</feature>
<feature type="domain" description="Sushi" evidence="8">
    <location>
        <begin position="357"/>
        <end position="416"/>
    </location>
</feature>
<dbReference type="SMART" id="SM00042">
    <property type="entry name" value="CUB"/>
    <property type="match status" value="3"/>
</dbReference>
<dbReference type="FunFam" id="2.10.70.10:FF:000009">
    <property type="entry name" value="Seizure related 6 homolog like"/>
    <property type="match status" value="1"/>
</dbReference>
<organism evidence="9 10">
    <name type="scientific">Hymenochirus boettgeri</name>
    <name type="common">Congo dwarf clawed frog</name>
    <dbReference type="NCBI Taxonomy" id="247094"/>
    <lineage>
        <taxon>Eukaryota</taxon>
        <taxon>Metazoa</taxon>
        <taxon>Chordata</taxon>
        <taxon>Craniata</taxon>
        <taxon>Vertebrata</taxon>
        <taxon>Euteleostomi</taxon>
        <taxon>Amphibia</taxon>
        <taxon>Batrachia</taxon>
        <taxon>Anura</taxon>
        <taxon>Pipoidea</taxon>
        <taxon>Pipidae</taxon>
        <taxon>Pipinae</taxon>
        <taxon>Hymenochirus</taxon>
    </lineage>
</organism>
<dbReference type="Proteomes" id="UP000812440">
    <property type="component" value="Chromosome 2"/>
</dbReference>
<dbReference type="SUPFAM" id="SSF49854">
    <property type="entry name" value="Spermadhesin, CUB domain"/>
    <property type="match status" value="3"/>
</dbReference>
<dbReference type="SUPFAM" id="SSF57535">
    <property type="entry name" value="Complement control module/SCR domain"/>
    <property type="match status" value="5"/>
</dbReference>
<feature type="disulfide bond" evidence="4">
    <location>
        <begin position="418"/>
        <end position="445"/>
    </location>
</feature>
<evidence type="ECO:0000256" key="4">
    <source>
        <dbReference type="PROSITE-ProRule" id="PRU00059"/>
    </source>
</evidence>
<feature type="domain" description="Sushi" evidence="8">
    <location>
        <begin position="532"/>
        <end position="593"/>
    </location>
</feature>
<dbReference type="FunFam" id="2.10.70.10:FF:000010">
    <property type="entry name" value="Seizure related 6 homolog like"/>
    <property type="match status" value="1"/>
</dbReference>
<dbReference type="EMBL" id="JAACNH010000002">
    <property type="protein sequence ID" value="KAG8450463.1"/>
    <property type="molecule type" value="Genomic_DNA"/>
</dbReference>
<evidence type="ECO:0000256" key="3">
    <source>
        <dbReference type="ARBA" id="ARBA00023157"/>
    </source>
</evidence>
<evidence type="ECO:0008006" key="11">
    <source>
        <dbReference type="Google" id="ProtNLM"/>
    </source>
</evidence>
<keyword evidence="1 5" id="KW-0768">Sushi</keyword>
<reference evidence="9" key="1">
    <citation type="thesis" date="2020" institute="ProQuest LLC" country="789 East Eisenhower Parkway, Ann Arbor, MI, USA">
        <title>Comparative Genomics and Chromosome Evolution.</title>
        <authorList>
            <person name="Mudd A.B."/>
        </authorList>
    </citation>
    <scope>NUCLEOTIDE SEQUENCE</scope>
    <source>
        <strain evidence="9">Female2</strain>
        <tissue evidence="9">Blood</tissue>
    </source>
</reference>
<dbReference type="Pfam" id="PF00431">
    <property type="entry name" value="CUB"/>
    <property type="match status" value="3"/>
</dbReference>
<evidence type="ECO:0000256" key="1">
    <source>
        <dbReference type="ARBA" id="ARBA00022659"/>
    </source>
</evidence>
<keyword evidence="6" id="KW-0812">Transmembrane</keyword>
<feature type="domain" description="Sushi" evidence="8">
    <location>
        <begin position="838"/>
        <end position="899"/>
    </location>
</feature>
<dbReference type="OrthoDB" id="9935125at2759"/>
<accession>A0A8T2K314</accession>
<keyword evidence="2" id="KW-0677">Repeat</keyword>
<evidence type="ECO:0000256" key="2">
    <source>
        <dbReference type="ARBA" id="ARBA00022737"/>
    </source>
</evidence>
<keyword evidence="6" id="KW-1133">Transmembrane helix</keyword>
<keyword evidence="10" id="KW-1185">Reference proteome</keyword>
<feature type="disulfide bond" evidence="4">
    <location>
        <begin position="247"/>
        <end position="274"/>
    </location>
</feature>
<dbReference type="SMART" id="SM00032">
    <property type="entry name" value="CCP"/>
    <property type="match status" value="5"/>
</dbReference>
<feature type="domain" description="CUB" evidence="7">
    <location>
        <begin position="418"/>
        <end position="529"/>
    </location>
</feature>
<evidence type="ECO:0000256" key="6">
    <source>
        <dbReference type="SAM" id="Phobius"/>
    </source>
</evidence>
<dbReference type="PANTHER" id="PTHR45656">
    <property type="entry name" value="PROTEIN CBR-CLEC-78"/>
    <property type="match status" value="1"/>
</dbReference>
<gene>
    <name evidence="9" type="ORF">GDO86_002935</name>
</gene>
<evidence type="ECO:0000256" key="5">
    <source>
        <dbReference type="PROSITE-ProRule" id="PRU00302"/>
    </source>
</evidence>
<dbReference type="PROSITE" id="PS01180">
    <property type="entry name" value="CUB"/>
    <property type="match status" value="3"/>
</dbReference>